<dbReference type="InterPro" id="IPR005631">
    <property type="entry name" value="SDH"/>
</dbReference>
<protein>
    <recommendedName>
        <fullName evidence="2">FAD assembly factor SdhE</fullName>
    </recommendedName>
</protein>
<organism evidence="4 5">
    <name type="scientific">Maricaulis salignorans</name>
    <dbReference type="NCBI Taxonomy" id="144026"/>
    <lineage>
        <taxon>Bacteria</taxon>
        <taxon>Pseudomonadati</taxon>
        <taxon>Pseudomonadota</taxon>
        <taxon>Alphaproteobacteria</taxon>
        <taxon>Maricaulales</taxon>
        <taxon>Maricaulaceae</taxon>
        <taxon>Maricaulis</taxon>
    </lineage>
</organism>
<evidence type="ECO:0000256" key="2">
    <source>
        <dbReference type="ARBA" id="ARBA00019418"/>
    </source>
</evidence>
<dbReference type="InterPro" id="IPR036714">
    <property type="entry name" value="SDH_sf"/>
</dbReference>
<dbReference type="Gene3D" id="1.10.150.250">
    <property type="entry name" value="Flavinator of succinate dehydrogenase"/>
    <property type="match status" value="1"/>
</dbReference>
<dbReference type="Pfam" id="PF03937">
    <property type="entry name" value="Sdh5"/>
    <property type="match status" value="1"/>
</dbReference>
<evidence type="ECO:0000313" key="5">
    <source>
        <dbReference type="Proteomes" id="UP000199759"/>
    </source>
</evidence>
<reference evidence="4 5" key="1">
    <citation type="submission" date="2016-10" db="EMBL/GenBank/DDBJ databases">
        <authorList>
            <person name="de Groot N.N."/>
        </authorList>
    </citation>
    <scope>NUCLEOTIDE SEQUENCE [LARGE SCALE GENOMIC DNA]</scope>
    <source>
        <strain evidence="4 5">DSM 16077</strain>
    </source>
</reference>
<dbReference type="SUPFAM" id="SSF109910">
    <property type="entry name" value="YgfY-like"/>
    <property type="match status" value="1"/>
</dbReference>
<dbReference type="GO" id="GO:0006099">
    <property type="term" value="P:tricarboxylic acid cycle"/>
    <property type="evidence" value="ECO:0007669"/>
    <property type="project" value="TreeGrafter"/>
</dbReference>
<evidence type="ECO:0000313" key="4">
    <source>
        <dbReference type="EMBL" id="SDL94413.1"/>
    </source>
</evidence>
<dbReference type="FunFam" id="1.10.150.250:FF:000002">
    <property type="entry name" value="Succinate dehydrogenase assembly factor 2, mitochondrial"/>
    <property type="match status" value="1"/>
</dbReference>
<evidence type="ECO:0000256" key="3">
    <source>
        <dbReference type="ARBA" id="ARBA00023186"/>
    </source>
</evidence>
<gene>
    <name evidence="4" type="ORF">SAMN04488568_103126</name>
</gene>
<sequence>MTETLENRRKKLRIRAWRRGFKEADLILGRYADQALETMSETDVDDFDRLLDQLDADIYSWVIGSAPTPAAFDTPVMDALKSFRVDRDAAFGDGPKV</sequence>
<dbReference type="RefSeq" id="WP_091767269.1">
    <property type="nucleotide sequence ID" value="NZ_FNHG01000003.1"/>
</dbReference>
<dbReference type="OrthoDB" id="9807264at2"/>
<evidence type="ECO:0000256" key="1">
    <source>
        <dbReference type="ARBA" id="ARBA00008571"/>
    </source>
</evidence>
<keyword evidence="3" id="KW-0143">Chaperone</keyword>
<dbReference type="PANTHER" id="PTHR12469:SF2">
    <property type="entry name" value="SUCCINATE DEHYDROGENASE ASSEMBLY FACTOR 2, MITOCHONDRIAL"/>
    <property type="match status" value="1"/>
</dbReference>
<dbReference type="PANTHER" id="PTHR12469">
    <property type="entry name" value="PROTEIN EMI5 HOMOLOG, MITOCHONDRIAL"/>
    <property type="match status" value="1"/>
</dbReference>
<proteinExistence type="inferred from homology"/>
<comment type="similarity">
    <text evidence="1">Belongs to the SdhE FAD assembly factor family.</text>
</comment>
<dbReference type="Proteomes" id="UP000199759">
    <property type="component" value="Unassembled WGS sequence"/>
</dbReference>
<dbReference type="STRING" id="144026.SAMN04488568_103126"/>
<dbReference type="AlphaFoldDB" id="A0A1G9P793"/>
<keyword evidence="5" id="KW-1185">Reference proteome</keyword>
<dbReference type="EMBL" id="FNHG01000003">
    <property type="protein sequence ID" value="SDL94413.1"/>
    <property type="molecule type" value="Genomic_DNA"/>
</dbReference>
<accession>A0A1G9P793</accession>
<name>A0A1G9P793_9PROT</name>